<reference evidence="1 2" key="1">
    <citation type="submission" date="2016-12" db="EMBL/GenBank/DDBJ databases">
        <title>Genomic comparison of strains in the 'Actinomyces naeslundii' group.</title>
        <authorList>
            <person name="Mughal S.R."/>
            <person name="Do T."/>
            <person name="Gilbert S.C."/>
            <person name="Witherden E.A."/>
            <person name="Didelot X."/>
            <person name="Beighton D."/>
        </authorList>
    </citation>
    <scope>NUCLEOTIDE SEQUENCE [LARGE SCALE GENOMIC DNA]</scope>
    <source>
        <strain evidence="1 2">WE6B-3</strain>
    </source>
</reference>
<keyword evidence="2" id="KW-1185">Reference proteome</keyword>
<organism evidence="1 2">
    <name type="scientific">Actinomyces naeslundii</name>
    <dbReference type="NCBI Taxonomy" id="1655"/>
    <lineage>
        <taxon>Bacteria</taxon>
        <taxon>Bacillati</taxon>
        <taxon>Actinomycetota</taxon>
        <taxon>Actinomycetes</taxon>
        <taxon>Actinomycetales</taxon>
        <taxon>Actinomycetaceae</taxon>
        <taxon>Actinomyces</taxon>
    </lineage>
</organism>
<dbReference type="Proteomes" id="UP000186781">
    <property type="component" value="Unassembled WGS sequence"/>
</dbReference>
<dbReference type="EMBL" id="MSKX01000002">
    <property type="protein sequence ID" value="OLO86338.1"/>
    <property type="molecule type" value="Genomic_DNA"/>
</dbReference>
<sequence length="67" mass="7451">MDKDLKKILKAAKAAGFETRTTKKGHIVVTKDGRRVATFAGTASDHRSIRNGLAAMRRAGFEWPPRR</sequence>
<evidence type="ECO:0000313" key="1">
    <source>
        <dbReference type="EMBL" id="OLO86338.1"/>
    </source>
</evidence>
<gene>
    <name evidence="1" type="ORF">BKH13_00355</name>
</gene>
<proteinExistence type="predicted"/>
<evidence type="ECO:0008006" key="3">
    <source>
        <dbReference type="Google" id="ProtNLM"/>
    </source>
</evidence>
<protein>
    <recommendedName>
        <fullName evidence="3">HicA-like toxin</fullName>
    </recommendedName>
</protein>
<dbReference type="RefSeq" id="WP_075409542.1">
    <property type="nucleotide sequence ID" value="NZ_MSKX01000002.1"/>
</dbReference>
<accession>A0ABX3F698</accession>
<evidence type="ECO:0000313" key="2">
    <source>
        <dbReference type="Proteomes" id="UP000186781"/>
    </source>
</evidence>
<name>A0ABX3F698_ACTNA</name>
<comment type="caution">
    <text evidence="1">The sequence shown here is derived from an EMBL/GenBank/DDBJ whole genome shotgun (WGS) entry which is preliminary data.</text>
</comment>